<feature type="transmembrane region" description="Helical" evidence="6">
    <location>
        <begin position="389"/>
        <end position="407"/>
    </location>
</feature>
<dbReference type="RefSeq" id="WP_154528804.1">
    <property type="nucleotide sequence ID" value="NZ_VUNH01000006.1"/>
</dbReference>
<sequence>MSNSTNNLSSTKDLKRVLGFWDLMAVGIGSIIGSGIMSLTGWGIDDTGRSICIAFVIGGLIAILARSPQIFLNSVARYRGGDYSMVGTFLGPRWTGTYSMIALLTSVTLSMYALSFADYAMPFLPAFTRKSIALGILTLLFITNTFGINAFAKVQNLAVIFLVISLTIFTAVGLTKLDGNYFDPANFMTHGFVGLWQASVLMSYTCDGAQFVTQMSGEAKNPTRDIPRVMLFSTLGVSVFYGLIGIVAAGVLPVAEVAGKPLSVVASAILSKPLYYLFCIGGGWMALLTTLNSSIATCTKPLMQACNDGWYPRSLARLHPRYRTPLILLVFYYVVGFVPIAFNINIGVISNITIAVGAITKSMIVLCLWRMPKVLPEVWKKSDFHISDGALKTLCIVDLLVIVVSGVTSSFKLPLPLLLGNMGMVAFAFLFGSVRYKSGKVKVEDSYELS</sequence>
<feature type="transmembrane region" description="Helical" evidence="6">
    <location>
        <begin position="229"/>
        <end position="254"/>
    </location>
</feature>
<evidence type="ECO:0000256" key="2">
    <source>
        <dbReference type="ARBA" id="ARBA00022475"/>
    </source>
</evidence>
<keyword evidence="5 6" id="KW-0472">Membrane</keyword>
<dbReference type="Proteomes" id="UP000473699">
    <property type="component" value="Unassembled WGS sequence"/>
</dbReference>
<dbReference type="AlphaFoldDB" id="A0A6L5YCB7"/>
<keyword evidence="2" id="KW-1003">Cell membrane</keyword>
<dbReference type="Pfam" id="PF13520">
    <property type="entry name" value="AA_permease_2"/>
    <property type="match status" value="1"/>
</dbReference>
<comment type="caution">
    <text evidence="7">The sequence shown here is derived from an EMBL/GenBank/DDBJ whole genome shotgun (WGS) entry which is preliminary data.</text>
</comment>
<feature type="transmembrane region" description="Helical" evidence="6">
    <location>
        <begin position="157"/>
        <end position="174"/>
    </location>
</feature>
<evidence type="ECO:0000256" key="1">
    <source>
        <dbReference type="ARBA" id="ARBA00004651"/>
    </source>
</evidence>
<dbReference type="Gene3D" id="1.20.1740.10">
    <property type="entry name" value="Amino acid/polyamine transporter I"/>
    <property type="match status" value="1"/>
</dbReference>
<reference evidence="7 8" key="1">
    <citation type="submission" date="2019-08" db="EMBL/GenBank/DDBJ databases">
        <title>In-depth cultivation of the pig gut microbiome towards novel bacterial diversity and tailored functional studies.</title>
        <authorList>
            <person name="Wylensek D."/>
            <person name="Hitch T.C.A."/>
            <person name="Clavel T."/>
        </authorList>
    </citation>
    <scope>NUCLEOTIDE SEQUENCE [LARGE SCALE GENOMIC DNA]</scope>
    <source>
        <strain evidence="7 8">SM-530-WT-4B</strain>
    </source>
</reference>
<dbReference type="PIRSF" id="PIRSF006060">
    <property type="entry name" value="AA_transporter"/>
    <property type="match status" value="1"/>
</dbReference>
<protein>
    <submittedName>
        <fullName evidence="7">APC family permease</fullName>
    </submittedName>
</protein>
<dbReference type="PANTHER" id="PTHR42770:SF11">
    <property type="entry name" value="INNER MEMBRANE TRANSPORT PROTEIN YBAT"/>
    <property type="match status" value="1"/>
</dbReference>
<dbReference type="GO" id="GO:0005886">
    <property type="term" value="C:plasma membrane"/>
    <property type="evidence" value="ECO:0007669"/>
    <property type="project" value="UniProtKB-SubCell"/>
</dbReference>
<evidence type="ECO:0000313" key="8">
    <source>
        <dbReference type="Proteomes" id="UP000473699"/>
    </source>
</evidence>
<organism evidence="7 8">
    <name type="scientific">Pyramidobacter porci</name>
    <dbReference type="NCBI Taxonomy" id="2605789"/>
    <lineage>
        <taxon>Bacteria</taxon>
        <taxon>Thermotogati</taxon>
        <taxon>Synergistota</taxon>
        <taxon>Synergistia</taxon>
        <taxon>Synergistales</taxon>
        <taxon>Dethiosulfovibrionaceae</taxon>
        <taxon>Pyramidobacter</taxon>
    </lineage>
</organism>
<accession>A0A6L5YCB7</accession>
<dbReference type="GO" id="GO:0022857">
    <property type="term" value="F:transmembrane transporter activity"/>
    <property type="evidence" value="ECO:0007669"/>
    <property type="project" value="InterPro"/>
</dbReference>
<dbReference type="EMBL" id="VUNH01000006">
    <property type="protein sequence ID" value="MST55708.1"/>
    <property type="molecule type" value="Genomic_DNA"/>
</dbReference>
<dbReference type="PANTHER" id="PTHR42770">
    <property type="entry name" value="AMINO ACID TRANSPORTER-RELATED"/>
    <property type="match status" value="1"/>
</dbReference>
<feature type="transmembrane region" description="Helical" evidence="6">
    <location>
        <begin position="274"/>
        <end position="295"/>
    </location>
</feature>
<keyword evidence="3 6" id="KW-0812">Transmembrane</keyword>
<evidence type="ECO:0000256" key="3">
    <source>
        <dbReference type="ARBA" id="ARBA00022692"/>
    </source>
</evidence>
<evidence type="ECO:0000256" key="4">
    <source>
        <dbReference type="ARBA" id="ARBA00022989"/>
    </source>
</evidence>
<name>A0A6L5YCB7_9BACT</name>
<evidence type="ECO:0000313" key="7">
    <source>
        <dbReference type="EMBL" id="MST55708.1"/>
    </source>
</evidence>
<dbReference type="InterPro" id="IPR002293">
    <property type="entry name" value="AA/rel_permease1"/>
</dbReference>
<proteinExistence type="predicted"/>
<feature type="transmembrane region" description="Helical" evidence="6">
    <location>
        <begin position="20"/>
        <end position="39"/>
    </location>
</feature>
<feature type="transmembrane region" description="Helical" evidence="6">
    <location>
        <begin position="413"/>
        <end position="432"/>
    </location>
</feature>
<evidence type="ECO:0000256" key="5">
    <source>
        <dbReference type="ARBA" id="ARBA00023136"/>
    </source>
</evidence>
<feature type="transmembrane region" description="Helical" evidence="6">
    <location>
        <begin position="348"/>
        <end position="369"/>
    </location>
</feature>
<dbReference type="InterPro" id="IPR050367">
    <property type="entry name" value="APC_superfamily"/>
</dbReference>
<feature type="transmembrane region" description="Helical" evidence="6">
    <location>
        <begin position="51"/>
        <end position="76"/>
    </location>
</feature>
<evidence type="ECO:0000256" key="6">
    <source>
        <dbReference type="SAM" id="Phobius"/>
    </source>
</evidence>
<gene>
    <name evidence="7" type="ORF">FYJ74_06640</name>
</gene>
<comment type="subcellular location">
    <subcellularLocation>
        <location evidence="1">Cell membrane</location>
        <topology evidence="1">Multi-pass membrane protein</topology>
    </subcellularLocation>
</comment>
<keyword evidence="8" id="KW-1185">Reference proteome</keyword>
<keyword evidence="4 6" id="KW-1133">Transmembrane helix</keyword>
<feature type="transmembrane region" description="Helical" evidence="6">
    <location>
        <begin position="96"/>
        <end position="120"/>
    </location>
</feature>
<feature type="transmembrane region" description="Helical" evidence="6">
    <location>
        <begin position="322"/>
        <end position="342"/>
    </location>
</feature>
<feature type="transmembrane region" description="Helical" evidence="6">
    <location>
        <begin position="132"/>
        <end position="151"/>
    </location>
</feature>